<evidence type="ECO:0000256" key="1">
    <source>
        <dbReference type="ARBA" id="ARBA00011073"/>
    </source>
</evidence>
<dbReference type="PANTHER" id="PTHR43806">
    <property type="entry name" value="PEPTIDASE S8"/>
    <property type="match status" value="1"/>
</dbReference>
<dbReference type="CDD" id="cd05562">
    <property type="entry name" value="Peptidases_S53_like"/>
    <property type="match status" value="1"/>
</dbReference>
<dbReference type="InterPro" id="IPR013783">
    <property type="entry name" value="Ig-like_fold"/>
</dbReference>
<evidence type="ECO:0000313" key="8">
    <source>
        <dbReference type="Proteomes" id="UP000245489"/>
    </source>
</evidence>
<feature type="domain" description="Ig-like" evidence="6">
    <location>
        <begin position="872"/>
        <end position="949"/>
    </location>
</feature>
<name>A0A316DFA9_9BACT</name>
<dbReference type="PANTHER" id="PTHR43806:SF11">
    <property type="entry name" value="CEREVISIN-RELATED"/>
    <property type="match status" value="1"/>
</dbReference>
<dbReference type="SUPFAM" id="SSF52743">
    <property type="entry name" value="Subtilisin-like"/>
    <property type="match status" value="1"/>
</dbReference>
<sequence length="1474" mass="152921">MKKISSRWLLTIALCLSIFVTIKAQTVVNPLVSNEKPKLQFGLSQIFDLANANQSLNLTNVPNFQLVDLKENNSKIKVDILTTGNGNALFKELVGMGIEVVARHQNFITAWVEIKKIESYLDKAPSIVTMRTSIKPQNNSGVVQSQGDVAQRSNLARALGVNGAGVKVGVLSDSYNNLGGAATGVSAGELPGTTNPNGFTTPVTVLSDMASGGSDEGRAMLEIVHDVAPAAQLYYYTAFNGQADFAAGIRALADAGCKVIVDDVSYFAEPYFQDGVIAQAVDYAVNVKGASYFSSAANSSDQSYEASYQASTFQPFNDGQTAHNFGTAANPIYFLPINGSSRPITFQWDEPYLSAGNGSAGSASDLNIYVCTYNSTTNTYTVVAQSVTNNIGSDPTETFGFANVNLAGRYILITKKTGPDPTRIKVVGQRGITWTLTPSTIAGIRAGTCVGHANAAGAIACGAASYDKTPAFGVNPPEIESYSSKGGTPIIFSPAGVRLSSPDDRFKPEITAPDNANTSFFVTGYDPDGDGKPNFPGTSAAAPHAAGVAALIFQGNPGITPAAVKTALINSCVDMDDPNTTGFDTGFDYRTGAGLIRADVAVQSTLNPNCPPTVVTITRPTTFCQGDSVIFDANTGTNFTFQWRKNGLDISGATSAQYIAKTSGNYSVIITRIDCSVETSPIAVKVNLGVPPPTTVSRTITFGTSITAGNGLQASSSCYTLTPQTATYSGGTVGYDGGLSSGSNPTAVFSGLSGNITKIKVSITWRKRSGGGTENDCGTTGATGIPYNDEISFNLKGPDNSNVTLLSYGTYAQGTTSSGVVTTVFEDGNAAIGTTPASGTFAPSQLLSLFEGKTPNGTWTLVPYDGFTGEPLCVQGFSITLATDGETTPSTDITWWDAVSGGTQVGSGAEYIPTNTAVGSYTYYAQAGCSNGLTCNTSIRKAATLTINPVICTPPTNVTIGSNSPVTEGSAINFTSSSTGGTSQAWTGPNSYSSTDQNPTIASATLTMAGVYTVTITSSGTCIATATTNVVITPTATIVYVNIANIAAPTQNGVSWATAYSNLQTALSSVPNNAEIWVAQGTYKPTTTTNRNISFSIPSGAMLFGGFVGTETLRTQRNINANPTILSGEIGSSSTVSDNSYHVVTFIGVNNLTTFDGFTVMGGNANLTANRGRAVSNSPILPLSIDDGGGIGLDNGSSPSITNCKIISNDGINGGGLFATNGSNPVITNTIFMNNQATFGGGAYHLTGSPVYKNVLLAGNKGTGGAIYNNISSPTITNTTIASNGGYNGAVFNSGSTPILKNCILWGNIAPFNDTQSVISYSIVEGGYTGMGNLNTNPQFISPTPNGLSPSLTGNYQVNNTSPAIDGGDNGAVNPTDKDLVANPRIFNGDLVDMGAYEFQGSRVGGTITSITSGNWESNSTWNIGRKPLAGDNVIINNNHTVTVNENGVLKNIELKPNAKVIYSISSIKLQTGI</sequence>
<evidence type="ECO:0000259" key="5">
    <source>
        <dbReference type="Pfam" id="PF00082"/>
    </source>
</evidence>
<reference evidence="7 8" key="1">
    <citation type="submission" date="2018-05" db="EMBL/GenBank/DDBJ databases">
        <title>Genomic Encyclopedia of Archaeal and Bacterial Type Strains, Phase II (KMG-II): from individual species to whole genera.</title>
        <authorList>
            <person name="Goeker M."/>
        </authorList>
    </citation>
    <scope>NUCLEOTIDE SEQUENCE [LARGE SCALE GENOMIC DNA]</scope>
    <source>
        <strain evidence="7 8">DSM 22214</strain>
    </source>
</reference>
<organism evidence="7 8">
    <name type="scientific">Arcicella aurantiaca</name>
    <dbReference type="NCBI Taxonomy" id="591202"/>
    <lineage>
        <taxon>Bacteria</taxon>
        <taxon>Pseudomonadati</taxon>
        <taxon>Bacteroidota</taxon>
        <taxon>Cytophagia</taxon>
        <taxon>Cytophagales</taxon>
        <taxon>Flectobacillaceae</taxon>
        <taxon>Arcicella</taxon>
    </lineage>
</organism>
<dbReference type="InterPro" id="IPR023828">
    <property type="entry name" value="Peptidase_S8_Ser-AS"/>
</dbReference>
<dbReference type="InterPro" id="IPR050131">
    <property type="entry name" value="Peptidase_S8_subtilisin-like"/>
</dbReference>
<dbReference type="EMBL" id="QGGO01000046">
    <property type="protein sequence ID" value="PWK16734.1"/>
    <property type="molecule type" value="Genomic_DNA"/>
</dbReference>
<protein>
    <submittedName>
        <fullName evidence="7">Subtilase family protein</fullName>
    </submittedName>
</protein>
<evidence type="ECO:0000313" key="7">
    <source>
        <dbReference type="EMBL" id="PWK16734.1"/>
    </source>
</evidence>
<feature type="domain" description="Peptidase S8/S53" evidence="5">
    <location>
        <begin position="225"/>
        <end position="594"/>
    </location>
</feature>
<dbReference type="NCBIfam" id="NF041518">
    <property type="entry name" value="choice_anch_Q"/>
    <property type="match status" value="1"/>
</dbReference>
<comment type="similarity">
    <text evidence="1">Belongs to the peptidase S8 family.</text>
</comment>
<evidence type="ECO:0000256" key="2">
    <source>
        <dbReference type="ARBA" id="ARBA00022670"/>
    </source>
</evidence>
<evidence type="ECO:0000256" key="3">
    <source>
        <dbReference type="ARBA" id="ARBA00022801"/>
    </source>
</evidence>
<keyword evidence="2" id="KW-0645">Protease</keyword>
<dbReference type="Gene3D" id="2.60.120.260">
    <property type="entry name" value="Galactose-binding domain-like"/>
    <property type="match status" value="1"/>
</dbReference>
<keyword evidence="4" id="KW-0720">Serine protease</keyword>
<dbReference type="OrthoDB" id="355609at2"/>
<proteinExistence type="inferred from homology"/>
<dbReference type="InterPro" id="IPR011050">
    <property type="entry name" value="Pectin_lyase_fold/virulence"/>
</dbReference>
<dbReference type="GO" id="GO:0004252">
    <property type="term" value="F:serine-type endopeptidase activity"/>
    <property type="evidence" value="ECO:0007669"/>
    <property type="project" value="InterPro"/>
</dbReference>
<keyword evidence="8" id="KW-1185">Reference proteome</keyword>
<keyword evidence="3" id="KW-0378">Hydrolase</keyword>
<dbReference type="Pfam" id="PF19081">
    <property type="entry name" value="Ig_7"/>
    <property type="match status" value="1"/>
</dbReference>
<evidence type="ECO:0000259" key="6">
    <source>
        <dbReference type="Pfam" id="PF19081"/>
    </source>
</evidence>
<dbReference type="InterPro" id="IPR036852">
    <property type="entry name" value="Peptidase_S8/S53_dom_sf"/>
</dbReference>
<gene>
    <name evidence="7" type="ORF">LV89_04803</name>
</gene>
<dbReference type="InterPro" id="IPR059226">
    <property type="entry name" value="Choice_anch_Q_dom"/>
</dbReference>
<dbReference type="PROSITE" id="PS00138">
    <property type="entry name" value="SUBTILASE_SER"/>
    <property type="match status" value="1"/>
</dbReference>
<evidence type="ECO:0000256" key="4">
    <source>
        <dbReference type="ARBA" id="ARBA00022825"/>
    </source>
</evidence>
<dbReference type="InterPro" id="IPR034075">
    <property type="entry name" value="Glr3161-like_dom"/>
</dbReference>
<dbReference type="InterPro" id="IPR012334">
    <property type="entry name" value="Pectin_lyas_fold"/>
</dbReference>
<dbReference type="Proteomes" id="UP000245489">
    <property type="component" value="Unassembled WGS sequence"/>
</dbReference>
<dbReference type="Gene3D" id="2.60.40.10">
    <property type="entry name" value="Immunoglobulins"/>
    <property type="match status" value="2"/>
</dbReference>
<dbReference type="Pfam" id="PF00082">
    <property type="entry name" value="Peptidase_S8"/>
    <property type="match status" value="1"/>
</dbReference>
<dbReference type="GO" id="GO:0006508">
    <property type="term" value="P:proteolysis"/>
    <property type="evidence" value="ECO:0007669"/>
    <property type="project" value="UniProtKB-KW"/>
</dbReference>
<accession>A0A316DFA9</accession>
<dbReference type="RefSeq" id="WP_109745507.1">
    <property type="nucleotide sequence ID" value="NZ_QGGO01000046.1"/>
</dbReference>
<dbReference type="Gene3D" id="2.160.20.10">
    <property type="entry name" value="Single-stranded right-handed beta-helix, Pectin lyase-like"/>
    <property type="match status" value="1"/>
</dbReference>
<comment type="caution">
    <text evidence="7">The sequence shown here is derived from an EMBL/GenBank/DDBJ whole genome shotgun (WGS) entry which is preliminary data.</text>
</comment>
<dbReference type="InterPro" id="IPR000209">
    <property type="entry name" value="Peptidase_S8/S53_dom"/>
</dbReference>
<dbReference type="Gene3D" id="3.40.50.200">
    <property type="entry name" value="Peptidase S8/S53 domain"/>
    <property type="match status" value="2"/>
</dbReference>
<dbReference type="SUPFAM" id="SSF51126">
    <property type="entry name" value="Pectin lyase-like"/>
    <property type="match status" value="1"/>
</dbReference>
<dbReference type="InterPro" id="IPR044023">
    <property type="entry name" value="Ig_7"/>
</dbReference>